<proteinExistence type="inferred from homology"/>
<evidence type="ECO:0000256" key="6">
    <source>
        <dbReference type="SAM" id="Phobius"/>
    </source>
</evidence>
<dbReference type="GO" id="GO:0046872">
    <property type="term" value="F:metal ion binding"/>
    <property type="evidence" value="ECO:0007669"/>
    <property type="project" value="UniProtKB-KW"/>
</dbReference>
<dbReference type="Gene3D" id="1.10.8.640">
    <property type="entry name" value="Cytochrome C biogenesis protein"/>
    <property type="match status" value="1"/>
</dbReference>
<protein>
    <recommendedName>
        <fullName evidence="7">CcmH/CycL/Ccl2/NrfF N-terminal domain-containing protein</fullName>
    </recommendedName>
</protein>
<feature type="transmembrane region" description="Helical" evidence="6">
    <location>
        <begin position="7"/>
        <end position="28"/>
    </location>
</feature>
<dbReference type="EMBL" id="UINC01002735">
    <property type="protein sequence ID" value="SUZ99762.1"/>
    <property type="molecule type" value="Genomic_DNA"/>
</dbReference>
<evidence type="ECO:0000256" key="2">
    <source>
        <dbReference type="ARBA" id="ARBA00022617"/>
    </source>
</evidence>
<dbReference type="Pfam" id="PF03918">
    <property type="entry name" value="CcmH"/>
    <property type="match status" value="1"/>
</dbReference>
<sequence length="160" mass="17396">VNLLKTIFGIFIVAGFITSAPVVTNAGSLLQDLENALMCKCDDKCGKVLVNCTCSTSDKTRAKFSKMLDSGLTVEQIIKSQVDEYGETVLSAPTKFGFNLTAWVMPFMALIAGGVGIRKILYTWVGKKQPEDAQGKPEEKPATPGKYSKRLQDELDGIEL</sequence>
<keyword evidence="6" id="KW-1133">Transmembrane helix</keyword>
<feature type="region of interest" description="Disordered" evidence="5">
    <location>
        <begin position="129"/>
        <end position="160"/>
    </location>
</feature>
<evidence type="ECO:0000256" key="4">
    <source>
        <dbReference type="ARBA" id="ARBA00023004"/>
    </source>
</evidence>
<keyword evidence="4" id="KW-0408">Iron</keyword>
<keyword evidence="6" id="KW-0812">Transmembrane</keyword>
<keyword evidence="2" id="KW-0349">Heme</keyword>
<accession>A0A381S6N4</accession>
<evidence type="ECO:0000313" key="8">
    <source>
        <dbReference type="EMBL" id="SUZ99762.1"/>
    </source>
</evidence>
<gene>
    <name evidence="8" type="ORF">METZ01_LOCUS52616</name>
</gene>
<feature type="domain" description="CcmH/CycL/Ccl2/NrfF N-terminal" evidence="7">
    <location>
        <begin position="30"/>
        <end position="135"/>
    </location>
</feature>
<reference evidence="8" key="1">
    <citation type="submission" date="2018-05" db="EMBL/GenBank/DDBJ databases">
        <authorList>
            <person name="Lanie J.A."/>
            <person name="Ng W.-L."/>
            <person name="Kazmierczak K.M."/>
            <person name="Andrzejewski T.M."/>
            <person name="Davidsen T.M."/>
            <person name="Wayne K.J."/>
            <person name="Tettelin H."/>
            <person name="Glass J.I."/>
            <person name="Rusch D."/>
            <person name="Podicherti R."/>
            <person name="Tsui H.-C.T."/>
            <person name="Winkler M.E."/>
        </authorList>
    </citation>
    <scope>NUCLEOTIDE SEQUENCE</scope>
</reference>
<evidence type="ECO:0000259" key="7">
    <source>
        <dbReference type="Pfam" id="PF03918"/>
    </source>
</evidence>
<evidence type="ECO:0000256" key="1">
    <source>
        <dbReference type="ARBA" id="ARBA00010342"/>
    </source>
</evidence>
<dbReference type="InterPro" id="IPR038297">
    <property type="entry name" value="CcmH/CycL/NrfF/Ccl2_sf"/>
</dbReference>
<feature type="compositionally biased region" description="Basic and acidic residues" evidence="5">
    <location>
        <begin position="129"/>
        <end position="141"/>
    </location>
</feature>
<name>A0A381S6N4_9ZZZZ</name>
<comment type="similarity">
    <text evidence="1">Belongs to the CcmH/CycL/Ccl2/NrfF family.</text>
</comment>
<feature type="non-terminal residue" evidence="8">
    <location>
        <position position="1"/>
    </location>
</feature>
<evidence type="ECO:0000256" key="3">
    <source>
        <dbReference type="ARBA" id="ARBA00022723"/>
    </source>
</evidence>
<evidence type="ECO:0000256" key="5">
    <source>
        <dbReference type="SAM" id="MobiDB-lite"/>
    </source>
</evidence>
<keyword evidence="6" id="KW-0472">Membrane</keyword>
<dbReference type="AlphaFoldDB" id="A0A381S6N4"/>
<dbReference type="InterPro" id="IPR005616">
    <property type="entry name" value="CcmH/CycL/Ccl2/NrfF_N"/>
</dbReference>
<keyword evidence="3" id="KW-0479">Metal-binding</keyword>
<feature type="transmembrane region" description="Helical" evidence="6">
    <location>
        <begin position="100"/>
        <end position="121"/>
    </location>
</feature>
<organism evidence="8">
    <name type="scientific">marine metagenome</name>
    <dbReference type="NCBI Taxonomy" id="408172"/>
    <lineage>
        <taxon>unclassified sequences</taxon>
        <taxon>metagenomes</taxon>
        <taxon>ecological metagenomes</taxon>
    </lineage>
</organism>